<dbReference type="EC" id="3.1.3.-" evidence="5"/>
<organism evidence="6 7">
    <name type="scientific">Paenibacillus chungangensis</name>
    <dbReference type="NCBI Taxonomy" id="696535"/>
    <lineage>
        <taxon>Bacteria</taxon>
        <taxon>Bacillati</taxon>
        <taxon>Bacillota</taxon>
        <taxon>Bacilli</taxon>
        <taxon>Bacillales</taxon>
        <taxon>Paenibacillaceae</taxon>
        <taxon>Paenibacillus</taxon>
    </lineage>
</organism>
<dbReference type="Gene3D" id="3.40.50.1000">
    <property type="entry name" value="HAD superfamily/HAD-like"/>
    <property type="match status" value="2"/>
</dbReference>
<accession>A0ABW3HN42</accession>
<dbReference type="EMBL" id="JBHTJZ010000005">
    <property type="protein sequence ID" value="MFD0958947.1"/>
    <property type="molecule type" value="Genomic_DNA"/>
</dbReference>
<dbReference type="PANTHER" id="PTHR19288">
    <property type="entry name" value="4-NITROPHENYLPHOSPHATASE-RELATED"/>
    <property type="match status" value="1"/>
</dbReference>
<dbReference type="PANTHER" id="PTHR19288:SF95">
    <property type="entry name" value="D-GLYCEROL 3-PHOSPHATE PHOSPHATASE"/>
    <property type="match status" value="1"/>
</dbReference>
<dbReference type="Proteomes" id="UP001596989">
    <property type="component" value="Unassembled WGS sequence"/>
</dbReference>
<dbReference type="InterPro" id="IPR006357">
    <property type="entry name" value="HAD-SF_hydro_IIA"/>
</dbReference>
<evidence type="ECO:0000313" key="6">
    <source>
        <dbReference type="EMBL" id="MFD0958947.1"/>
    </source>
</evidence>
<comment type="function">
    <text evidence="5">Catalyzes the dephosphorylation of 2-6 carbon acid sugars in vitro.</text>
</comment>
<dbReference type="Pfam" id="PF13242">
    <property type="entry name" value="Hydrolase_like"/>
    <property type="match status" value="1"/>
</dbReference>
<comment type="similarity">
    <text evidence="2 5">Belongs to the HAD-like hydrolase superfamily. NagD family.</text>
</comment>
<dbReference type="RefSeq" id="WP_377562779.1">
    <property type="nucleotide sequence ID" value="NZ_JBHTJZ010000005.1"/>
</dbReference>
<dbReference type="GO" id="GO:0016787">
    <property type="term" value="F:hydrolase activity"/>
    <property type="evidence" value="ECO:0007669"/>
    <property type="project" value="UniProtKB-KW"/>
</dbReference>
<evidence type="ECO:0000256" key="1">
    <source>
        <dbReference type="ARBA" id="ARBA00001946"/>
    </source>
</evidence>
<evidence type="ECO:0000256" key="3">
    <source>
        <dbReference type="ARBA" id="ARBA00022723"/>
    </source>
</evidence>
<comment type="cofactor">
    <cofactor evidence="1 5">
        <name>Mg(2+)</name>
        <dbReference type="ChEBI" id="CHEBI:18420"/>
    </cofactor>
</comment>
<proteinExistence type="inferred from homology"/>
<comment type="caution">
    <text evidence="6">The sequence shown here is derived from an EMBL/GenBank/DDBJ whole genome shotgun (WGS) entry which is preliminary data.</text>
</comment>
<sequence>MTDSIRAMKGLLIDLDGTMYHGIHPIPDADRLILCLQQAELPYRFVTNNSSTTPEAVAARLCGMGIPATANDVCTSAQAAAEHIATQRRGAAVFAIGEEGLKTALAEAGLSLVEDHPDVVVQGIDRQLTYERISVAASFIRGGADYILTNPDELVPSTDGFIPGAGSISAMLTAASGTKPHIIGKPSPVLMDYALRQLGADASATWVIGDNMATDIAAGVAAGCGTILVLTGITNEGNYESYAEKAGCRPDMICQNMNELIAMISERLQPTS</sequence>
<dbReference type="CDD" id="cd07530">
    <property type="entry name" value="HAD_Pase_UmpH-like"/>
    <property type="match status" value="1"/>
</dbReference>
<reference evidence="7" key="1">
    <citation type="journal article" date="2019" name="Int. J. Syst. Evol. Microbiol.">
        <title>The Global Catalogue of Microorganisms (GCM) 10K type strain sequencing project: providing services to taxonomists for standard genome sequencing and annotation.</title>
        <authorList>
            <consortium name="The Broad Institute Genomics Platform"/>
            <consortium name="The Broad Institute Genome Sequencing Center for Infectious Disease"/>
            <person name="Wu L."/>
            <person name="Ma J."/>
        </authorList>
    </citation>
    <scope>NUCLEOTIDE SEQUENCE [LARGE SCALE GENOMIC DNA]</scope>
    <source>
        <strain evidence="7">CCUG 59129</strain>
    </source>
</reference>
<name>A0ABW3HN42_9BACL</name>
<dbReference type="InterPro" id="IPR023214">
    <property type="entry name" value="HAD_sf"/>
</dbReference>
<evidence type="ECO:0000256" key="5">
    <source>
        <dbReference type="PIRNR" id="PIRNR000915"/>
    </source>
</evidence>
<evidence type="ECO:0000256" key="2">
    <source>
        <dbReference type="ARBA" id="ARBA00006696"/>
    </source>
</evidence>
<dbReference type="PIRSF" id="PIRSF000915">
    <property type="entry name" value="PGP-type_phosphatase"/>
    <property type="match status" value="1"/>
</dbReference>
<evidence type="ECO:0000313" key="7">
    <source>
        <dbReference type="Proteomes" id="UP001596989"/>
    </source>
</evidence>
<dbReference type="InterPro" id="IPR006354">
    <property type="entry name" value="HAD-SF_hydro_IIA_hyp1"/>
</dbReference>
<gene>
    <name evidence="6" type="ORF">ACFQ2I_06030</name>
</gene>
<dbReference type="InterPro" id="IPR036412">
    <property type="entry name" value="HAD-like_sf"/>
</dbReference>
<dbReference type="SUPFAM" id="SSF56784">
    <property type="entry name" value="HAD-like"/>
    <property type="match status" value="1"/>
</dbReference>
<keyword evidence="4 5" id="KW-0460">Magnesium</keyword>
<dbReference type="NCBIfam" id="TIGR01460">
    <property type="entry name" value="HAD-SF-IIA"/>
    <property type="match status" value="1"/>
</dbReference>
<evidence type="ECO:0000256" key="4">
    <source>
        <dbReference type="ARBA" id="ARBA00022842"/>
    </source>
</evidence>
<protein>
    <recommendedName>
        <fullName evidence="5">Acid sugar phosphatase</fullName>
        <ecNumber evidence="5">3.1.3.-</ecNumber>
    </recommendedName>
</protein>
<keyword evidence="7" id="KW-1185">Reference proteome</keyword>
<keyword evidence="6" id="KW-0378">Hydrolase</keyword>
<dbReference type="Pfam" id="PF13344">
    <property type="entry name" value="Hydrolase_6"/>
    <property type="match status" value="1"/>
</dbReference>
<keyword evidence="3 5" id="KW-0479">Metal-binding</keyword>
<dbReference type="NCBIfam" id="TIGR01457">
    <property type="entry name" value="HAD-SF-IIA-hyp2"/>
    <property type="match status" value="1"/>
</dbReference>